<keyword evidence="4" id="KW-1185">Reference proteome</keyword>
<protein>
    <submittedName>
        <fullName evidence="3">CLUMA_CG018807, isoform A</fullName>
    </submittedName>
</protein>
<reference evidence="3 4" key="1">
    <citation type="submission" date="2015-04" db="EMBL/GenBank/DDBJ databases">
        <authorList>
            <person name="Syromyatnikov M.Y."/>
            <person name="Popov V.N."/>
        </authorList>
    </citation>
    <scope>NUCLEOTIDE SEQUENCE [LARGE SCALE GENOMIC DNA]</scope>
</reference>
<dbReference type="EMBL" id="CVRI01000065">
    <property type="protein sequence ID" value="CRL05779.1"/>
    <property type="molecule type" value="Genomic_DNA"/>
</dbReference>
<evidence type="ECO:0000256" key="2">
    <source>
        <dbReference type="SAM" id="SignalP"/>
    </source>
</evidence>
<evidence type="ECO:0000256" key="1">
    <source>
        <dbReference type="SAM" id="Coils"/>
    </source>
</evidence>
<evidence type="ECO:0000313" key="3">
    <source>
        <dbReference type="EMBL" id="CRL05779.1"/>
    </source>
</evidence>
<keyword evidence="1" id="KW-0175">Coiled coil</keyword>
<evidence type="ECO:0000313" key="4">
    <source>
        <dbReference type="Proteomes" id="UP000183832"/>
    </source>
</evidence>
<dbReference type="AlphaFoldDB" id="A0A1J1IZT8"/>
<sequence>MTLKIYIFILSQFLLIENIRSGGDIVCENDCGQINPSLVQLNVILYSARGDLSNARNVIFDVLGKSAYQQADALAVELRNAEAQEEKDDLKRLLAEITYDSNNGENQEAMEEAISGIQDKLDELAAMLAVIADFKKPDCSQCDGVQGILDQAPGLINPEQFRLDILQNIVEYTTPI</sequence>
<keyword evidence="2" id="KW-0732">Signal</keyword>
<dbReference type="Proteomes" id="UP000183832">
    <property type="component" value="Unassembled WGS sequence"/>
</dbReference>
<feature type="signal peptide" evidence="2">
    <location>
        <begin position="1"/>
        <end position="21"/>
    </location>
</feature>
<feature type="chain" id="PRO_5012000801" evidence="2">
    <location>
        <begin position="22"/>
        <end position="176"/>
    </location>
</feature>
<name>A0A1J1IZT8_9DIPT</name>
<accession>A0A1J1IZT8</accession>
<organism evidence="3 4">
    <name type="scientific">Clunio marinus</name>
    <dbReference type="NCBI Taxonomy" id="568069"/>
    <lineage>
        <taxon>Eukaryota</taxon>
        <taxon>Metazoa</taxon>
        <taxon>Ecdysozoa</taxon>
        <taxon>Arthropoda</taxon>
        <taxon>Hexapoda</taxon>
        <taxon>Insecta</taxon>
        <taxon>Pterygota</taxon>
        <taxon>Neoptera</taxon>
        <taxon>Endopterygota</taxon>
        <taxon>Diptera</taxon>
        <taxon>Nematocera</taxon>
        <taxon>Chironomoidea</taxon>
        <taxon>Chironomidae</taxon>
        <taxon>Clunio</taxon>
    </lineage>
</organism>
<feature type="coiled-coil region" evidence="1">
    <location>
        <begin position="73"/>
        <end position="127"/>
    </location>
</feature>
<proteinExistence type="predicted"/>
<gene>
    <name evidence="3" type="ORF">CLUMA_CG018807</name>
</gene>